<dbReference type="Proteomes" id="UP000781932">
    <property type="component" value="Unassembled WGS sequence"/>
</dbReference>
<name>A0A9P6HV01_9PEZI</name>
<keyword evidence="2" id="KW-1185">Reference proteome</keyword>
<reference evidence="1" key="1">
    <citation type="submission" date="2020-03" db="EMBL/GenBank/DDBJ databases">
        <authorList>
            <person name="He L."/>
        </authorList>
    </citation>
    <scope>NUCLEOTIDE SEQUENCE</scope>
    <source>
        <strain evidence="1">CkLH20</strain>
    </source>
</reference>
<evidence type="ECO:0000313" key="2">
    <source>
        <dbReference type="Proteomes" id="UP000781932"/>
    </source>
</evidence>
<gene>
    <name evidence="1" type="ORF">CkaCkLH20_13279</name>
</gene>
<dbReference type="GeneID" id="62169063"/>
<sequence>MDESLMSAPSGGLLGHYFKLEAVTSKGDRLPMTQRWDNDGGAMVISRRLDHNGGVMVIGYDLSDSKRTSLLIHAPKWKTVDDRSEELQENDGFAAALYDPQNPWMLRNPEFALGYDLFKRLIEEDLLSHYFKLEAVTSKGDRLPTT</sequence>
<accession>A0A9P6HV01</accession>
<comment type="caution">
    <text evidence="1">The sequence shown here is derived from an EMBL/GenBank/DDBJ whole genome shotgun (WGS) entry which is preliminary data.</text>
</comment>
<dbReference type="RefSeq" id="XP_038738707.1">
    <property type="nucleotide sequence ID" value="XM_038895989.1"/>
</dbReference>
<proteinExistence type="predicted"/>
<reference evidence="1" key="2">
    <citation type="submission" date="2020-11" db="EMBL/GenBank/DDBJ databases">
        <title>Whole genome sequencing of Colletotrichum sp.</title>
        <authorList>
            <person name="Li H."/>
        </authorList>
    </citation>
    <scope>NUCLEOTIDE SEQUENCE</scope>
    <source>
        <strain evidence="1">CkLH20</strain>
    </source>
</reference>
<organism evidence="1 2">
    <name type="scientific">Colletotrichum karsti</name>
    <dbReference type="NCBI Taxonomy" id="1095194"/>
    <lineage>
        <taxon>Eukaryota</taxon>
        <taxon>Fungi</taxon>
        <taxon>Dikarya</taxon>
        <taxon>Ascomycota</taxon>
        <taxon>Pezizomycotina</taxon>
        <taxon>Sordariomycetes</taxon>
        <taxon>Hypocreomycetidae</taxon>
        <taxon>Glomerellales</taxon>
        <taxon>Glomerellaceae</taxon>
        <taxon>Colletotrichum</taxon>
        <taxon>Colletotrichum boninense species complex</taxon>
    </lineage>
</organism>
<protein>
    <submittedName>
        <fullName evidence="1">Uncharacterized protein</fullName>
    </submittedName>
</protein>
<evidence type="ECO:0000313" key="1">
    <source>
        <dbReference type="EMBL" id="KAF9869246.1"/>
    </source>
</evidence>
<dbReference type="AlphaFoldDB" id="A0A9P6HV01"/>
<dbReference type="EMBL" id="JAATWM020000083">
    <property type="protein sequence ID" value="KAF9869246.1"/>
    <property type="molecule type" value="Genomic_DNA"/>
</dbReference>